<dbReference type="GO" id="GO:0016301">
    <property type="term" value="F:kinase activity"/>
    <property type="evidence" value="ECO:0007669"/>
    <property type="project" value="UniProtKB-KW"/>
</dbReference>
<feature type="domain" description="HipA N-terminal subdomain 1" evidence="1">
    <location>
        <begin position="5"/>
        <end position="103"/>
    </location>
</feature>
<reference evidence="2 3" key="1">
    <citation type="submission" date="2018-10" db="EMBL/GenBank/DDBJ databases">
        <title>Genomic Encyclopedia of Archaeal and Bacterial Type Strains, Phase II (KMG-II): from individual species to whole genera.</title>
        <authorList>
            <person name="Goeker M."/>
        </authorList>
    </citation>
    <scope>NUCLEOTIDE SEQUENCE [LARGE SCALE GENOMIC DNA]</scope>
    <source>
        <strain evidence="2 3">DSM 18602</strain>
    </source>
</reference>
<evidence type="ECO:0000313" key="3">
    <source>
        <dbReference type="Proteomes" id="UP000268007"/>
    </source>
</evidence>
<accession>A0A495IWI5</accession>
<evidence type="ECO:0000259" key="1">
    <source>
        <dbReference type="Pfam" id="PF13657"/>
    </source>
</evidence>
<gene>
    <name evidence="2" type="ORF">BDD43_0487</name>
</gene>
<sequence length="110" mass="12545">MRKAKVLFKEQEAGILKQLDNGFFTFQYHPSWIGDGSKPSISLTLPKTEKVYESEFLFPFFYNMLPEGSNKQVVCKLNRIDQTDYFGLLLTTAKNDTIGAVTVLKAEDNE</sequence>
<keyword evidence="2" id="KW-0808">Transferase</keyword>
<dbReference type="NCBIfam" id="TIGR03071">
    <property type="entry name" value="couple_hipA"/>
    <property type="match status" value="1"/>
</dbReference>
<dbReference type="InterPro" id="IPR017508">
    <property type="entry name" value="HipA_N1"/>
</dbReference>
<dbReference type="RefSeq" id="WP_121196149.1">
    <property type="nucleotide sequence ID" value="NZ_RBKU01000001.1"/>
</dbReference>
<evidence type="ECO:0000313" key="2">
    <source>
        <dbReference type="EMBL" id="RKR80384.1"/>
    </source>
</evidence>
<dbReference type="EMBL" id="RBKU01000001">
    <property type="protein sequence ID" value="RKR80384.1"/>
    <property type="molecule type" value="Genomic_DNA"/>
</dbReference>
<protein>
    <submittedName>
        <fullName evidence="2">Serine/threonine-protein kinase HipA</fullName>
    </submittedName>
</protein>
<comment type="caution">
    <text evidence="2">The sequence shown here is derived from an EMBL/GenBank/DDBJ whole genome shotgun (WGS) entry which is preliminary data.</text>
</comment>
<dbReference type="AlphaFoldDB" id="A0A495IWI5"/>
<organism evidence="2 3">
    <name type="scientific">Mucilaginibacter gracilis</name>
    <dbReference type="NCBI Taxonomy" id="423350"/>
    <lineage>
        <taxon>Bacteria</taxon>
        <taxon>Pseudomonadati</taxon>
        <taxon>Bacteroidota</taxon>
        <taxon>Sphingobacteriia</taxon>
        <taxon>Sphingobacteriales</taxon>
        <taxon>Sphingobacteriaceae</taxon>
        <taxon>Mucilaginibacter</taxon>
    </lineage>
</organism>
<dbReference type="Proteomes" id="UP000268007">
    <property type="component" value="Unassembled WGS sequence"/>
</dbReference>
<keyword evidence="2" id="KW-0418">Kinase</keyword>
<keyword evidence="3" id="KW-1185">Reference proteome</keyword>
<proteinExistence type="predicted"/>
<name>A0A495IWI5_9SPHI</name>
<dbReference type="OrthoDB" id="196808at2"/>
<dbReference type="Pfam" id="PF13657">
    <property type="entry name" value="Couple_hipA"/>
    <property type="match status" value="1"/>
</dbReference>